<dbReference type="Pfam" id="PF13482">
    <property type="entry name" value="RNase_H_2"/>
    <property type="match status" value="1"/>
</dbReference>
<name>A0A1F7SI95_9BACT</name>
<proteinExistence type="predicted"/>
<accession>A0A1F7SI95</accession>
<dbReference type="InterPro" id="IPR036397">
    <property type="entry name" value="RNaseH_sf"/>
</dbReference>
<dbReference type="GO" id="GO:0004527">
    <property type="term" value="F:exonuclease activity"/>
    <property type="evidence" value="ECO:0007669"/>
    <property type="project" value="UniProtKB-KW"/>
</dbReference>
<dbReference type="AlphaFoldDB" id="A0A1F7SI95"/>
<keyword evidence="2" id="KW-0378">Hydrolase</keyword>
<dbReference type="PANTHER" id="PTHR38462:SF1">
    <property type="entry name" value="YPRB RIBONUCLEASE H-LIKE DOMAIN-CONTAINING PROTEIN"/>
    <property type="match status" value="1"/>
</dbReference>
<comment type="caution">
    <text evidence="2">The sequence shown here is derived from an EMBL/GenBank/DDBJ whole genome shotgun (WGS) entry which is preliminary data.</text>
</comment>
<dbReference type="InterPro" id="IPR038720">
    <property type="entry name" value="YprB_RNase_H-like_dom"/>
</dbReference>
<protein>
    <submittedName>
        <fullName evidence="2">Exonuclease</fullName>
    </submittedName>
</protein>
<reference evidence="2 3" key="1">
    <citation type="journal article" date="2016" name="Nat. Commun.">
        <title>Thousands of microbial genomes shed light on interconnected biogeochemical processes in an aquifer system.</title>
        <authorList>
            <person name="Anantharaman K."/>
            <person name="Brown C.T."/>
            <person name="Hug L.A."/>
            <person name="Sharon I."/>
            <person name="Castelle C.J."/>
            <person name="Probst A.J."/>
            <person name="Thomas B.C."/>
            <person name="Singh A."/>
            <person name="Wilkins M.J."/>
            <person name="Karaoz U."/>
            <person name="Brodie E.L."/>
            <person name="Williams K.H."/>
            <person name="Hubbard S.S."/>
            <person name="Banfield J.F."/>
        </authorList>
    </citation>
    <scope>NUCLEOTIDE SEQUENCE [LARGE SCALE GENOMIC DNA]</scope>
</reference>
<evidence type="ECO:0000313" key="2">
    <source>
        <dbReference type="EMBL" id="OGL53516.1"/>
    </source>
</evidence>
<dbReference type="InterPro" id="IPR012337">
    <property type="entry name" value="RNaseH-like_sf"/>
</dbReference>
<dbReference type="SUPFAM" id="SSF53098">
    <property type="entry name" value="Ribonuclease H-like"/>
    <property type="match status" value="1"/>
</dbReference>
<evidence type="ECO:0000259" key="1">
    <source>
        <dbReference type="Pfam" id="PF13482"/>
    </source>
</evidence>
<feature type="domain" description="YprB ribonuclease H-like" evidence="1">
    <location>
        <begin position="8"/>
        <end position="162"/>
    </location>
</feature>
<dbReference type="Gene3D" id="3.30.420.10">
    <property type="entry name" value="Ribonuclease H-like superfamily/Ribonuclease H"/>
    <property type="match status" value="1"/>
</dbReference>
<dbReference type="PANTHER" id="PTHR38462">
    <property type="entry name" value="EXONUCLEASE-LIKE PROTEIN"/>
    <property type="match status" value="1"/>
</dbReference>
<dbReference type="GO" id="GO:0003676">
    <property type="term" value="F:nucleic acid binding"/>
    <property type="evidence" value="ECO:0007669"/>
    <property type="project" value="InterPro"/>
</dbReference>
<keyword evidence="2" id="KW-0540">Nuclease</keyword>
<gene>
    <name evidence="2" type="ORF">A3G31_08465</name>
</gene>
<dbReference type="STRING" id="1817883.A3G31_08465"/>
<keyword evidence="2" id="KW-0269">Exonuclease</keyword>
<sequence length="164" mass="19195">MNTDYCSYLDIETTGLNPCSENLTVIGLYLENGRENRFIQLVGNEISSLKLSETMEDVKVVYTYNGSRFDLPFIKTKLGINLSKLFKHKDLMFDCWKRNLFGGLKNVERVLRINRELKNVDGKMAVLLWQNYKLYGDKKSLTTLLEYNREDVLNLRVLREKLQV</sequence>
<evidence type="ECO:0000313" key="3">
    <source>
        <dbReference type="Proteomes" id="UP000178082"/>
    </source>
</evidence>
<organism evidence="2 3">
    <name type="scientific">Candidatus Schekmanbacteria bacterium RIFCSPLOWO2_12_FULL_38_15</name>
    <dbReference type="NCBI Taxonomy" id="1817883"/>
    <lineage>
        <taxon>Bacteria</taxon>
        <taxon>Candidatus Schekmaniibacteriota</taxon>
    </lineage>
</organism>
<dbReference type="Proteomes" id="UP000178082">
    <property type="component" value="Unassembled WGS sequence"/>
</dbReference>
<dbReference type="EMBL" id="MGDI01000025">
    <property type="protein sequence ID" value="OGL53516.1"/>
    <property type="molecule type" value="Genomic_DNA"/>
</dbReference>